<evidence type="ECO:0000313" key="2">
    <source>
        <dbReference type="Proteomes" id="UP001595530"/>
    </source>
</evidence>
<organism evidence="1 2">
    <name type="scientific">Undibacterium arcticum</name>
    <dbReference type="NCBI Taxonomy" id="1762892"/>
    <lineage>
        <taxon>Bacteria</taxon>
        <taxon>Pseudomonadati</taxon>
        <taxon>Pseudomonadota</taxon>
        <taxon>Betaproteobacteria</taxon>
        <taxon>Burkholderiales</taxon>
        <taxon>Oxalobacteraceae</taxon>
        <taxon>Undibacterium</taxon>
    </lineage>
</organism>
<protein>
    <submittedName>
        <fullName evidence="1">Uncharacterized protein</fullName>
    </submittedName>
</protein>
<reference evidence="2" key="1">
    <citation type="journal article" date="2019" name="Int. J. Syst. Evol. Microbiol.">
        <title>The Global Catalogue of Microorganisms (GCM) 10K type strain sequencing project: providing services to taxonomists for standard genome sequencing and annotation.</title>
        <authorList>
            <consortium name="The Broad Institute Genomics Platform"/>
            <consortium name="The Broad Institute Genome Sequencing Center for Infectious Disease"/>
            <person name="Wu L."/>
            <person name="Ma J."/>
        </authorList>
    </citation>
    <scope>NUCLEOTIDE SEQUENCE [LARGE SCALE GENOMIC DNA]</scope>
    <source>
        <strain evidence="2">KCTC 42986</strain>
    </source>
</reference>
<name>A0ABV7F607_9BURK</name>
<proteinExistence type="predicted"/>
<sequence>MTTSNSATALFSIAMALLIVAALTVVPDHLNGSRQVQAEYTGFQQLFSNDSASEDGLNDAALGLPAAGGAGK</sequence>
<dbReference type="Proteomes" id="UP001595530">
    <property type="component" value="Unassembled WGS sequence"/>
</dbReference>
<accession>A0ABV7F607</accession>
<keyword evidence="2" id="KW-1185">Reference proteome</keyword>
<dbReference type="RefSeq" id="WP_390322982.1">
    <property type="nucleotide sequence ID" value="NZ_JBHRTP010000053.1"/>
</dbReference>
<gene>
    <name evidence="1" type="ORF">ACFOFO_16420</name>
</gene>
<dbReference type="EMBL" id="JBHRTP010000053">
    <property type="protein sequence ID" value="MFC3109528.1"/>
    <property type="molecule type" value="Genomic_DNA"/>
</dbReference>
<evidence type="ECO:0000313" key="1">
    <source>
        <dbReference type="EMBL" id="MFC3109528.1"/>
    </source>
</evidence>
<comment type="caution">
    <text evidence="1">The sequence shown here is derived from an EMBL/GenBank/DDBJ whole genome shotgun (WGS) entry which is preliminary data.</text>
</comment>